<evidence type="ECO:0000256" key="1">
    <source>
        <dbReference type="SAM" id="SignalP"/>
    </source>
</evidence>
<dbReference type="RefSeq" id="WP_188749033.1">
    <property type="nucleotide sequence ID" value="NZ_BMIK01000003.1"/>
</dbReference>
<dbReference type="Gene3D" id="1.25.40.390">
    <property type="match status" value="1"/>
</dbReference>
<gene>
    <name evidence="2" type="ORF">GCM10011386_14520</name>
</gene>
<dbReference type="InterPro" id="IPR024302">
    <property type="entry name" value="SusD-like"/>
</dbReference>
<accession>A0ABQ1LHX4</accession>
<comment type="caution">
    <text evidence="2">The sequence shown here is derived from an EMBL/GenBank/DDBJ whole genome shotgun (WGS) entry which is preliminary data.</text>
</comment>
<organism evidence="2 3">
    <name type="scientific">Parapedobacter defluvii</name>
    <dbReference type="NCBI Taxonomy" id="2045106"/>
    <lineage>
        <taxon>Bacteria</taxon>
        <taxon>Pseudomonadati</taxon>
        <taxon>Bacteroidota</taxon>
        <taxon>Sphingobacteriia</taxon>
        <taxon>Sphingobacteriales</taxon>
        <taxon>Sphingobacteriaceae</taxon>
        <taxon>Parapedobacter</taxon>
    </lineage>
</organism>
<feature type="chain" id="PRO_5046415743" description="SusD/RagB family nutrient-binding outer membrane lipoprotein" evidence="1">
    <location>
        <begin position="24"/>
        <end position="537"/>
    </location>
</feature>
<evidence type="ECO:0000313" key="3">
    <source>
        <dbReference type="Proteomes" id="UP000597338"/>
    </source>
</evidence>
<evidence type="ECO:0008006" key="4">
    <source>
        <dbReference type="Google" id="ProtNLM"/>
    </source>
</evidence>
<sequence>MKALFINKLSYLIVLTVALLGNAGCTSEFDSFNSNKTQIMDVAEKELAGLFSRAQIHGVAWLSGDQYGRATRNWANPLSGYFVTSGFSSEQLVINYDHITTVQNAFFGRSIPAAVVIQEKSKETNPVAYHVATIWKAYVMYQLADVWGPLPYTEAGSGKSTVAYESVEAIYDHIFQELAAAVTYLTPEVQANPALNVFGAGDIIYEGDVSKWIKFANTMRLRLAMRVSNIDAARAKQEAEAAAQGATMDSNDDNAWIVDIPSFNGLENGMVRNRTSMLMSADIESYMKGFADPRMPVYFSPVTAAPIPGTPPEILANIGGFHGLMPGYAASDEAYIRMYSPVGPQWGPNVVSTTVPMPVKFAAETYFLKAEGAWRGWNMGAPAKELYEKGIELSLRQWIPDISQAAIDAYTNGGSLPVDPQSFPYTDGALSDTPVKFAQGAERQYEQIITQKWLALYPDAWEAWAEHRRTRLPKLYKRRQTLNTDINLAKGQLMTRMVYPESEKISQPEEMQHAVELLGGPDRYSTPIWWDIHPNGN</sequence>
<dbReference type="Proteomes" id="UP000597338">
    <property type="component" value="Unassembled WGS sequence"/>
</dbReference>
<evidence type="ECO:0000313" key="2">
    <source>
        <dbReference type="EMBL" id="GGC23671.1"/>
    </source>
</evidence>
<protein>
    <recommendedName>
        <fullName evidence="4">SusD/RagB family nutrient-binding outer membrane lipoprotein</fullName>
    </recommendedName>
</protein>
<dbReference type="InterPro" id="IPR011990">
    <property type="entry name" value="TPR-like_helical_dom_sf"/>
</dbReference>
<dbReference type="Pfam" id="PF12741">
    <property type="entry name" value="SusD-like"/>
    <property type="match status" value="1"/>
</dbReference>
<proteinExistence type="predicted"/>
<name>A0ABQ1LHX4_9SPHI</name>
<dbReference type="SUPFAM" id="SSF48452">
    <property type="entry name" value="TPR-like"/>
    <property type="match status" value="1"/>
</dbReference>
<dbReference type="EMBL" id="BMIK01000003">
    <property type="protein sequence ID" value="GGC23671.1"/>
    <property type="molecule type" value="Genomic_DNA"/>
</dbReference>
<reference evidence="3" key="1">
    <citation type="journal article" date="2019" name="Int. J. Syst. Evol. Microbiol.">
        <title>The Global Catalogue of Microorganisms (GCM) 10K type strain sequencing project: providing services to taxonomists for standard genome sequencing and annotation.</title>
        <authorList>
            <consortium name="The Broad Institute Genomics Platform"/>
            <consortium name="The Broad Institute Genome Sequencing Center for Infectious Disease"/>
            <person name="Wu L."/>
            <person name="Ma J."/>
        </authorList>
    </citation>
    <scope>NUCLEOTIDE SEQUENCE [LARGE SCALE GENOMIC DNA]</scope>
    <source>
        <strain evidence="3">CGMCC 1.15342</strain>
    </source>
</reference>
<keyword evidence="1" id="KW-0732">Signal</keyword>
<keyword evidence="3" id="KW-1185">Reference proteome</keyword>
<feature type="signal peptide" evidence="1">
    <location>
        <begin position="1"/>
        <end position="23"/>
    </location>
</feature>